<keyword evidence="1" id="KW-0472">Membrane</keyword>
<evidence type="ECO:0000256" key="1">
    <source>
        <dbReference type="SAM" id="Phobius"/>
    </source>
</evidence>
<sequence length="164" mass="18701">MRAKVIVLENTPLNAVHEWQHNRLNHQTDVQICSQGAGDNHESAPAVIGNCSTDHNSRCRSSVSRPQTGWMQASPGLLLVAYMCFSRIRNYNNSSVRQQMASLKLRSELWTPYLYLNFLVTLLNCILYSVPFVCMCRDVLRLINFIISQKAVLWFPLSGQKCIK</sequence>
<keyword evidence="1" id="KW-0812">Transmembrane</keyword>
<dbReference type="EMBL" id="BGPR01001004">
    <property type="protein sequence ID" value="GBM42758.1"/>
    <property type="molecule type" value="Genomic_DNA"/>
</dbReference>
<reference evidence="2 3" key="1">
    <citation type="journal article" date="2019" name="Sci. Rep.">
        <title>Orb-weaving spider Araneus ventricosus genome elucidates the spidroin gene catalogue.</title>
        <authorList>
            <person name="Kono N."/>
            <person name="Nakamura H."/>
            <person name="Ohtoshi R."/>
            <person name="Moran D.A.P."/>
            <person name="Shinohara A."/>
            <person name="Yoshida Y."/>
            <person name="Fujiwara M."/>
            <person name="Mori M."/>
            <person name="Tomita M."/>
            <person name="Arakawa K."/>
        </authorList>
    </citation>
    <scope>NUCLEOTIDE SEQUENCE [LARGE SCALE GENOMIC DNA]</scope>
</reference>
<keyword evidence="1" id="KW-1133">Transmembrane helix</keyword>
<proteinExistence type="predicted"/>
<accession>A0A4Y2FQI9</accession>
<feature type="transmembrane region" description="Helical" evidence="1">
    <location>
        <begin position="109"/>
        <end position="130"/>
    </location>
</feature>
<gene>
    <name evidence="2" type="ORF">AVEN_81584_1</name>
</gene>
<organism evidence="2 3">
    <name type="scientific">Araneus ventricosus</name>
    <name type="common">Orbweaver spider</name>
    <name type="synonym">Epeira ventricosa</name>
    <dbReference type="NCBI Taxonomy" id="182803"/>
    <lineage>
        <taxon>Eukaryota</taxon>
        <taxon>Metazoa</taxon>
        <taxon>Ecdysozoa</taxon>
        <taxon>Arthropoda</taxon>
        <taxon>Chelicerata</taxon>
        <taxon>Arachnida</taxon>
        <taxon>Araneae</taxon>
        <taxon>Araneomorphae</taxon>
        <taxon>Entelegynae</taxon>
        <taxon>Araneoidea</taxon>
        <taxon>Araneidae</taxon>
        <taxon>Araneus</taxon>
    </lineage>
</organism>
<evidence type="ECO:0000313" key="2">
    <source>
        <dbReference type="EMBL" id="GBM42758.1"/>
    </source>
</evidence>
<protein>
    <submittedName>
        <fullName evidence="2">Uncharacterized protein</fullName>
    </submittedName>
</protein>
<keyword evidence="3" id="KW-1185">Reference proteome</keyword>
<name>A0A4Y2FQI9_ARAVE</name>
<comment type="caution">
    <text evidence="2">The sequence shown here is derived from an EMBL/GenBank/DDBJ whole genome shotgun (WGS) entry which is preliminary data.</text>
</comment>
<dbReference type="Proteomes" id="UP000499080">
    <property type="component" value="Unassembled WGS sequence"/>
</dbReference>
<dbReference type="AlphaFoldDB" id="A0A4Y2FQI9"/>
<evidence type="ECO:0000313" key="3">
    <source>
        <dbReference type="Proteomes" id="UP000499080"/>
    </source>
</evidence>